<dbReference type="Pfam" id="PF13560">
    <property type="entry name" value="HTH_31"/>
    <property type="match status" value="1"/>
</dbReference>
<dbReference type="GO" id="GO:0003700">
    <property type="term" value="F:DNA-binding transcription factor activity"/>
    <property type="evidence" value="ECO:0007669"/>
    <property type="project" value="TreeGrafter"/>
</dbReference>
<dbReference type="InterPro" id="IPR050807">
    <property type="entry name" value="TransReg_Diox_bact_type"/>
</dbReference>
<dbReference type="EMBL" id="CP028475">
    <property type="protein sequence ID" value="AVW92091.1"/>
    <property type="molecule type" value="Genomic_DNA"/>
</dbReference>
<dbReference type="Gene3D" id="1.10.260.40">
    <property type="entry name" value="lambda repressor-like DNA-binding domains"/>
    <property type="match status" value="1"/>
</dbReference>
<dbReference type="Gene3D" id="2.60.120.10">
    <property type="entry name" value="Jelly Rolls"/>
    <property type="match status" value="1"/>
</dbReference>
<name>A0A2R4M4H9_9RHOB</name>
<evidence type="ECO:0000256" key="1">
    <source>
        <dbReference type="ARBA" id="ARBA00023125"/>
    </source>
</evidence>
<gene>
    <name evidence="3" type="ORF">DA792_14215</name>
</gene>
<dbReference type="CDD" id="cd02209">
    <property type="entry name" value="cupin_XRE_C"/>
    <property type="match status" value="1"/>
</dbReference>
<dbReference type="GO" id="GO:0003677">
    <property type="term" value="F:DNA binding"/>
    <property type="evidence" value="ECO:0007669"/>
    <property type="project" value="UniProtKB-KW"/>
</dbReference>
<dbReference type="PANTHER" id="PTHR46797">
    <property type="entry name" value="HTH-TYPE TRANSCRIPTIONAL REGULATOR"/>
    <property type="match status" value="1"/>
</dbReference>
<evidence type="ECO:0000313" key="4">
    <source>
        <dbReference type="Proteomes" id="UP000241447"/>
    </source>
</evidence>
<dbReference type="InterPro" id="IPR014710">
    <property type="entry name" value="RmlC-like_jellyroll"/>
</dbReference>
<dbReference type="RefSeq" id="WP_107720505.1">
    <property type="nucleotide sequence ID" value="NZ_CP028475.1"/>
</dbReference>
<dbReference type="SMART" id="SM00530">
    <property type="entry name" value="HTH_XRE"/>
    <property type="match status" value="1"/>
</dbReference>
<dbReference type="GO" id="GO:0005829">
    <property type="term" value="C:cytosol"/>
    <property type="evidence" value="ECO:0007669"/>
    <property type="project" value="TreeGrafter"/>
</dbReference>
<reference evidence="3 4" key="1">
    <citation type="submission" date="2018-03" db="EMBL/GenBank/DDBJ databases">
        <title>The Complete Genome of Celeribacter baekdonensis strain LH4, a Thiosulfate-Oxidizing Alphaproteobacterium Isolated from Gulf of Mexico Continental Slope Sediments.</title>
        <authorList>
            <person name="Flood B.E."/>
            <person name="Bailey J.V."/>
            <person name="Leprich D."/>
        </authorList>
    </citation>
    <scope>NUCLEOTIDE SEQUENCE [LARGE SCALE GENOMIC DNA]</scope>
    <source>
        <strain evidence="3 4">LH4</strain>
    </source>
</reference>
<dbReference type="SUPFAM" id="SSF51182">
    <property type="entry name" value="RmlC-like cupins"/>
    <property type="match status" value="1"/>
</dbReference>
<dbReference type="CDD" id="cd00093">
    <property type="entry name" value="HTH_XRE"/>
    <property type="match status" value="1"/>
</dbReference>
<protein>
    <recommendedName>
        <fullName evidence="2">HTH cro/C1-type domain-containing protein</fullName>
    </recommendedName>
</protein>
<feature type="domain" description="HTH cro/C1-type" evidence="2">
    <location>
        <begin position="53"/>
        <end position="107"/>
    </location>
</feature>
<sequence length="233" mass="25453">MNIDRSACEALHIRKKFAIREGPAGKSMKKTDLIPMQSQSADARSTLDVGRNLKALRRDRDVSLSRAAAACSVSAATLSRIENGHLSPTFDVISKICDGFGVGLRDLLGNSQRSDLGGWSALTKAGTGRIIETPQYRFELLCDDALAKPFLVFRADILCRTIEEYGPLQSHSGQEQIVVQTGRVEVWVEQYKPRLLDAGDSIAFDSRLGHAVLTVGHDGPAKVVWICDSQETV</sequence>
<dbReference type="PROSITE" id="PS50943">
    <property type="entry name" value="HTH_CROC1"/>
    <property type="match status" value="1"/>
</dbReference>
<evidence type="ECO:0000259" key="2">
    <source>
        <dbReference type="PROSITE" id="PS50943"/>
    </source>
</evidence>
<dbReference type="SUPFAM" id="SSF47413">
    <property type="entry name" value="lambda repressor-like DNA-binding domains"/>
    <property type="match status" value="1"/>
</dbReference>
<dbReference type="Pfam" id="PF07883">
    <property type="entry name" value="Cupin_2"/>
    <property type="match status" value="1"/>
</dbReference>
<dbReference type="AlphaFoldDB" id="A0A2R4M4H9"/>
<dbReference type="InterPro" id="IPR013096">
    <property type="entry name" value="Cupin_2"/>
</dbReference>
<evidence type="ECO:0000313" key="3">
    <source>
        <dbReference type="EMBL" id="AVW92091.1"/>
    </source>
</evidence>
<dbReference type="InterPro" id="IPR010982">
    <property type="entry name" value="Lambda_DNA-bd_dom_sf"/>
</dbReference>
<dbReference type="InterPro" id="IPR011051">
    <property type="entry name" value="RmlC_Cupin_sf"/>
</dbReference>
<dbReference type="Proteomes" id="UP000241447">
    <property type="component" value="Chromosome"/>
</dbReference>
<dbReference type="KEGG" id="cbak:DA792_14215"/>
<organism evidence="3 4">
    <name type="scientific">Celeribacter baekdonensis</name>
    <dbReference type="NCBI Taxonomy" id="875171"/>
    <lineage>
        <taxon>Bacteria</taxon>
        <taxon>Pseudomonadati</taxon>
        <taxon>Pseudomonadota</taxon>
        <taxon>Alphaproteobacteria</taxon>
        <taxon>Rhodobacterales</taxon>
        <taxon>Roseobacteraceae</taxon>
        <taxon>Celeribacter</taxon>
    </lineage>
</organism>
<dbReference type="OrthoDB" id="9805356at2"/>
<accession>A0A2R4M4H9</accession>
<dbReference type="InterPro" id="IPR001387">
    <property type="entry name" value="Cro/C1-type_HTH"/>
</dbReference>
<proteinExistence type="predicted"/>
<keyword evidence="1" id="KW-0238">DNA-binding</keyword>
<dbReference type="PANTHER" id="PTHR46797:SF20">
    <property type="entry name" value="BLR4304 PROTEIN"/>
    <property type="match status" value="1"/>
</dbReference>